<dbReference type="InterPro" id="IPR019140">
    <property type="entry name" value="MCM_complex-bd"/>
</dbReference>
<evidence type="ECO:0000313" key="6">
    <source>
        <dbReference type="Proteomes" id="UP000593567"/>
    </source>
</evidence>
<evidence type="ECO:0000256" key="3">
    <source>
        <dbReference type="ARBA" id="ARBA00015405"/>
    </source>
</evidence>
<dbReference type="GO" id="GO:0005634">
    <property type="term" value="C:nucleus"/>
    <property type="evidence" value="ECO:0007669"/>
    <property type="project" value="UniProtKB-SubCell"/>
</dbReference>
<keyword evidence="4" id="KW-0539">Nucleus</keyword>
<keyword evidence="6" id="KW-1185">Reference proteome</keyword>
<dbReference type="GO" id="GO:0003682">
    <property type="term" value="F:chromatin binding"/>
    <property type="evidence" value="ECO:0007669"/>
    <property type="project" value="TreeGrafter"/>
</dbReference>
<organism evidence="5 6">
    <name type="scientific">Bugula neritina</name>
    <name type="common">Brown bryozoan</name>
    <name type="synonym">Sertularia neritina</name>
    <dbReference type="NCBI Taxonomy" id="10212"/>
    <lineage>
        <taxon>Eukaryota</taxon>
        <taxon>Metazoa</taxon>
        <taxon>Spiralia</taxon>
        <taxon>Lophotrochozoa</taxon>
        <taxon>Bryozoa</taxon>
        <taxon>Gymnolaemata</taxon>
        <taxon>Cheilostomatida</taxon>
        <taxon>Flustrina</taxon>
        <taxon>Buguloidea</taxon>
        <taxon>Bugulidae</taxon>
        <taxon>Bugula</taxon>
    </lineage>
</organism>
<dbReference type="PANTHER" id="PTHR13489:SF0">
    <property type="entry name" value="MINI-CHROMOSOME MAINTENANCE COMPLEX-BINDING PROTEIN"/>
    <property type="match status" value="1"/>
</dbReference>
<evidence type="ECO:0000256" key="4">
    <source>
        <dbReference type="ARBA" id="ARBA00023242"/>
    </source>
</evidence>
<gene>
    <name evidence="5" type="ORF">EB796_000965</name>
</gene>
<evidence type="ECO:0000256" key="2">
    <source>
        <dbReference type="ARBA" id="ARBA00007925"/>
    </source>
</evidence>
<dbReference type="GO" id="GO:0006261">
    <property type="term" value="P:DNA-templated DNA replication"/>
    <property type="evidence" value="ECO:0007669"/>
    <property type="project" value="TreeGrafter"/>
</dbReference>
<dbReference type="AlphaFoldDB" id="A0A7J7KRA8"/>
<evidence type="ECO:0000256" key="1">
    <source>
        <dbReference type="ARBA" id="ARBA00004123"/>
    </source>
</evidence>
<dbReference type="EMBL" id="VXIV02000107">
    <property type="protein sequence ID" value="KAF6040730.1"/>
    <property type="molecule type" value="Genomic_DNA"/>
</dbReference>
<comment type="similarity">
    <text evidence="2">Belongs to the MCMBP family.</text>
</comment>
<accession>A0A7J7KRA8</accession>
<proteinExistence type="inferred from homology"/>
<protein>
    <recommendedName>
        <fullName evidence="3">Mini-chromosome maintenance complex-binding protein</fullName>
    </recommendedName>
</protein>
<dbReference type="Pfam" id="PF09739">
    <property type="entry name" value="MCM_bind"/>
    <property type="match status" value="2"/>
</dbReference>
<dbReference type="Proteomes" id="UP000593567">
    <property type="component" value="Unassembled WGS sequence"/>
</dbReference>
<evidence type="ECO:0000313" key="5">
    <source>
        <dbReference type="EMBL" id="KAF6040730.1"/>
    </source>
</evidence>
<comment type="caution">
    <text evidence="5">The sequence shown here is derived from an EMBL/GenBank/DDBJ whole genome shotgun (WGS) entry which is preliminary data.</text>
</comment>
<dbReference type="OrthoDB" id="329666at2759"/>
<sequence length="278" mass="31092">MLSAEEHKAHNPPPSLVPRIHAIYVNKIQTSNPLLPTSTDNSSQELAAIKTEACEIRENLLGLLEHALHGDKLCAEYMLLHLLSSVYMRRDTIAVGKFSLNITGVNANEQLLVNSLSYYLPMSLDNLNKLKFTPVKDYDSDRLVSGVLQLPNRCHLILDETVMQPGQLDVAGVKNLEALGNLVRWQKVKYDFKYSNPEFETDVPVICLSEGKSLLNMAQEDFVKTRQANKDAMTPEDFQSLLVVSRLLSLSCGLSNLSGDVWAKAKVLEECRKSRLPK</sequence>
<name>A0A7J7KRA8_BUGNE</name>
<comment type="subcellular location">
    <subcellularLocation>
        <location evidence="1">Nucleus</location>
    </subcellularLocation>
</comment>
<reference evidence="5" key="1">
    <citation type="submission" date="2020-06" db="EMBL/GenBank/DDBJ databases">
        <title>Draft genome of Bugula neritina, a colonial animal packing powerful symbionts and potential medicines.</title>
        <authorList>
            <person name="Rayko M."/>
        </authorList>
    </citation>
    <scope>NUCLEOTIDE SEQUENCE [LARGE SCALE GENOMIC DNA]</scope>
    <source>
        <strain evidence="5">Kwan_BN1</strain>
    </source>
</reference>
<dbReference type="PANTHER" id="PTHR13489">
    <property type="entry name" value="MINI-CHROMOSOME MAINTENANCE COMPLEX-BINDING PROTEIN"/>
    <property type="match status" value="1"/>
</dbReference>